<gene>
    <name evidence="2" type="ORF">GCM10012285_13150</name>
</gene>
<proteinExistence type="predicted"/>
<protein>
    <recommendedName>
        <fullName evidence="4">SUKH-3 immunity protein of toxin-antitoxin system</fullName>
    </recommendedName>
</protein>
<evidence type="ECO:0008006" key="4">
    <source>
        <dbReference type="Google" id="ProtNLM"/>
    </source>
</evidence>
<dbReference type="EMBL" id="BMND01000004">
    <property type="protein sequence ID" value="GGN37878.1"/>
    <property type="molecule type" value="Genomic_DNA"/>
</dbReference>
<feature type="region of interest" description="Disordered" evidence="1">
    <location>
        <begin position="162"/>
        <end position="202"/>
    </location>
</feature>
<feature type="compositionally biased region" description="Basic and acidic residues" evidence="1">
    <location>
        <begin position="162"/>
        <end position="177"/>
    </location>
</feature>
<keyword evidence="3" id="KW-1185">Reference proteome</keyword>
<evidence type="ECO:0000256" key="1">
    <source>
        <dbReference type="SAM" id="MobiDB-lite"/>
    </source>
</evidence>
<accession>A0ABQ2J1X4</accession>
<comment type="caution">
    <text evidence="2">The sequence shown here is derived from an EMBL/GenBank/DDBJ whole genome shotgun (WGS) entry which is preliminary data.</text>
</comment>
<organism evidence="2 3">
    <name type="scientific">Streptomyces kronopolitis</name>
    <dbReference type="NCBI Taxonomy" id="1612435"/>
    <lineage>
        <taxon>Bacteria</taxon>
        <taxon>Bacillati</taxon>
        <taxon>Actinomycetota</taxon>
        <taxon>Actinomycetes</taxon>
        <taxon>Kitasatosporales</taxon>
        <taxon>Streptomycetaceae</taxon>
        <taxon>Streptomyces</taxon>
    </lineage>
</organism>
<evidence type="ECO:0000313" key="3">
    <source>
        <dbReference type="Proteomes" id="UP000600080"/>
    </source>
</evidence>
<sequence length="202" mass="22003">MESTYPEADVRSAVEVLTRAGWAPGRDCGSSAFTAILETASTVGRDERAHWELFPAAEAALREFYGVDVLLHGPGKEVALHGIVVDPREGRHALATMQRFAERIGSRIFPFGSHGEESLIAVDEQNRLFLVNHGGWWFLGDSPLEGLTVLIEGLRPDRVLEDGTWREDGGPEAELHQNSESAGTERPPTGPHTHTGVQAVFG</sequence>
<dbReference type="Pfam" id="PF14433">
    <property type="entry name" value="SUKH-3"/>
    <property type="match status" value="1"/>
</dbReference>
<dbReference type="Proteomes" id="UP000600080">
    <property type="component" value="Unassembled WGS sequence"/>
</dbReference>
<dbReference type="InterPro" id="IPR025850">
    <property type="entry name" value="SUKH-3"/>
</dbReference>
<name>A0ABQ2J1X4_9ACTN</name>
<evidence type="ECO:0000313" key="2">
    <source>
        <dbReference type="EMBL" id="GGN37878.1"/>
    </source>
</evidence>
<reference evidence="3" key="1">
    <citation type="journal article" date="2019" name="Int. J. Syst. Evol. Microbiol.">
        <title>The Global Catalogue of Microorganisms (GCM) 10K type strain sequencing project: providing services to taxonomists for standard genome sequencing and annotation.</title>
        <authorList>
            <consortium name="The Broad Institute Genomics Platform"/>
            <consortium name="The Broad Institute Genome Sequencing Center for Infectious Disease"/>
            <person name="Wu L."/>
            <person name="Ma J."/>
        </authorList>
    </citation>
    <scope>NUCLEOTIDE SEQUENCE [LARGE SCALE GENOMIC DNA]</scope>
    <source>
        <strain evidence="3">CGMCC 4.7323</strain>
    </source>
</reference>